<dbReference type="Pfam" id="PF18294">
    <property type="entry name" value="Pept_S41_N"/>
    <property type="match status" value="1"/>
</dbReference>
<dbReference type="InterPro" id="IPR005151">
    <property type="entry name" value="Tail-specific_protease"/>
</dbReference>
<sequence>MMKNLKLLALLLAVTTIISSCSEDFDDNLVASSSVKDFVWKGMNAVYLYKSEIPDLANDRFATNEEYSNYLADFESPEALFESLKHQPETIDRFSIITDNYINLRNQFLGVSLNNGLEFNLYFVPGSSTDIFGAITLVLNDSEADNSGLQRDMIFRAVDGTNLTASNYPELLSQETYTLNFADYDNNGTEDVNDDIVTLNGESETLTKVQYSENPIHIAKTITLDNNTKVGYLMYNQFNSNFNNALNNVFGDFASNGVTELVLDLRYNGGGSVQTAAYLGSMITGQFTGQVYSKAFYNENLASNNRDYLFTNSIGAGGAAINSLNLNKVYVLTTNRRTASASELVINSLSAYIDVVVIGENTVGKTQISTTIYDSPDLGYNGRNPGHFYAMQPLVANSVNVNDELVPTEGLTPNIELREYPSTLGVLGEINEPLLEAALQDISGSGRFNYNTISGPEPVNDKRLFKPFEQEMYIDNE</sequence>
<dbReference type="InterPro" id="IPR029045">
    <property type="entry name" value="ClpP/crotonase-like_dom_sf"/>
</dbReference>
<proteinExistence type="predicted"/>
<accession>A0ABT6G3J3</accession>
<dbReference type="SMART" id="SM00245">
    <property type="entry name" value="TSPc"/>
    <property type="match status" value="1"/>
</dbReference>
<dbReference type="CDD" id="cd07561">
    <property type="entry name" value="Peptidase_S41_CPP_like"/>
    <property type="match status" value="1"/>
</dbReference>
<dbReference type="RefSeq" id="WP_278006039.1">
    <property type="nucleotide sequence ID" value="NZ_JARSBN010000006.1"/>
</dbReference>
<dbReference type="PANTHER" id="PTHR32060:SF30">
    <property type="entry name" value="CARBOXY-TERMINAL PROCESSING PROTEASE CTPA"/>
    <property type="match status" value="1"/>
</dbReference>
<organism evidence="3 4">
    <name type="scientific">Winogradskyella marincola</name>
    <dbReference type="NCBI Taxonomy" id="3037795"/>
    <lineage>
        <taxon>Bacteria</taxon>
        <taxon>Pseudomonadati</taxon>
        <taxon>Bacteroidota</taxon>
        <taxon>Flavobacteriia</taxon>
        <taxon>Flavobacteriales</taxon>
        <taxon>Flavobacteriaceae</taxon>
        <taxon>Winogradskyella</taxon>
    </lineage>
</organism>
<dbReference type="PROSITE" id="PS51257">
    <property type="entry name" value="PROKAR_LIPOPROTEIN"/>
    <property type="match status" value="1"/>
</dbReference>
<feature type="signal peptide" evidence="1">
    <location>
        <begin position="1"/>
        <end position="22"/>
    </location>
</feature>
<dbReference type="InterPro" id="IPR036034">
    <property type="entry name" value="PDZ_sf"/>
</dbReference>
<name>A0ABT6G3J3_9FLAO</name>
<feature type="domain" description="Tail specific protease" evidence="2">
    <location>
        <begin position="201"/>
        <end position="418"/>
    </location>
</feature>
<evidence type="ECO:0000313" key="4">
    <source>
        <dbReference type="Proteomes" id="UP001529085"/>
    </source>
</evidence>
<dbReference type="InterPro" id="IPR041613">
    <property type="entry name" value="Pept_S41_N"/>
</dbReference>
<reference evidence="3 4" key="1">
    <citation type="submission" date="2023-03" db="EMBL/GenBank/DDBJ databases">
        <title>Strain YYF002 represents a novel species in the genus Winogradskyella isolated from seawater.</title>
        <authorList>
            <person name="Fu Z.-Y."/>
        </authorList>
    </citation>
    <scope>NUCLEOTIDE SEQUENCE [LARGE SCALE GENOMIC DNA]</scope>
    <source>
        <strain evidence="3 4">YYF002</strain>
    </source>
</reference>
<keyword evidence="4" id="KW-1185">Reference proteome</keyword>
<dbReference type="SUPFAM" id="SSF52096">
    <property type="entry name" value="ClpP/crotonase"/>
    <property type="match status" value="1"/>
</dbReference>
<gene>
    <name evidence="3" type="ORF">P7122_11985</name>
</gene>
<dbReference type="Gene3D" id="2.30.42.10">
    <property type="match status" value="1"/>
</dbReference>
<evidence type="ECO:0000313" key="3">
    <source>
        <dbReference type="EMBL" id="MDG4716596.1"/>
    </source>
</evidence>
<dbReference type="Proteomes" id="UP001529085">
    <property type="component" value="Unassembled WGS sequence"/>
</dbReference>
<dbReference type="Pfam" id="PF03572">
    <property type="entry name" value="Peptidase_S41"/>
    <property type="match status" value="1"/>
</dbReference>
<protein>
    <submittedName>
        <fullName evidence="3">S41 family peptidase</fullName>
    </submittedName>
</protein>
<feature type="chain" id="PRO_5045172066" evidence="1">
    <location>
        <begin position="23"/>
        <end position="477"/>
    </location>
</feature>
<keyword evidence="1" id="KW-0732">Signal</keyword>
<dbReference type="Gene3D" id="3.30.750.170">
    <property type="match status" value="1"/>
</dbReference>
<dbReference type="Gene3D" id="3.90.226.10">
    <property type="entry name" value="2-enoyl-CoA Hydratase, Chain A, domain 1"/>
    <property type="match status" value="1"/>
</dbReference>
<dbReference type="EMBL" id="JARSBN010000006">
    <property type="protein sequence ID" value="MDG4716596.1"/>
    <property type="molecule type" value="Genomic_DNA"/>
</dbReference>
<dbReference type="PANTHER" id="PTHR32060">
    <property type="entry name" value="TAIL-SPECIFIC PROTEASE"/>
    <property type="match status" value="1"/>
</dbReference>
<evidence type="ECO:0000259" key="2">
    <source>
        <dbReference type="SMART" id="SM00245"/>
    </source>
</evidence>
<evidence type="ECO:0000256" key="1">
    <source>
        <dbReference type="SAM" id="SignalP"/>
    </source>
</evidence>
<comment type="caution">
    <text evidence="3">The sequence shown here is derived from an EMBL/GenBank/DDBJ whole genome shotgun (WGS) entry which is preliminary data.</text>
</comment>